<organism evidence="2 3">
    <name type="scientific">Larinioides sclopetarius</name>
    <dbReference type="NCBI Taxonomy" id="280406"/>
    <lineage>
        <taxon>Eukaryota</taxon>
        <taxon>Metazoa</taxon>
        <taxon>Ecdysozoa</taxon>
        <taxon>Arthropoda</taxon>
        <taxon>Chelicerata</taxon>
        <taxon>Arachnida</taxon>
        <taxon>Araneae</taxon>
        <taxon>Araneomorphae</taxon>
        <taxon>Entelegynae</taxon>
        <taxon>Araneoidea</taxon>
        <taxon>Araneidae</taxon>
        <taxon>Larinioides</taxon>
    </lineage>
</organism>
<gene>
    <name evidence="2" type="ORF">LARSCL_LOCUS15717</name>
</gene>
<feature type="region of interest" description="Disordered" evidence="1">
    <location>
        <begin position="1"/>
        <end position="180"/>
    </location>
</feature>
<name>A0AAV2AZN3_9ARAC</name>
<feature type="compositionally biased region" description="Basic and acidic residues" evidence="1">
    <location>
        <begin position="54"/>
        <end position="70"/>
    </location>
</feature>
<feature type="compositionally biased region" description="Basic and acidic residues" evidence="1">
    <location>
        <begin position="1"/>
        <end position="14"/>
    </location>
</feature>
<dbReference type="AlphaFoldDB" id="A0AAV2AZN3"/>
<proteinExistence type="predicted"/>
<evidence type="ECO:0000313" key="3">
    <source>
        <dbReference type="Proteomes" id="UP001497382"/>
    </source>
</evidence>
<evidence type="ECO:0000256" key="1">
    <source>
        <dbReference type="SAM" id="MobiDB-lite"/>
    </source>
</evidence>
<evidence type="ECO:0000313" key="2">
    <source>
        <dbReference type="EMBL" id="CAL1289071.1"/>
    </source>
</evidence>
<sequence length="180" mass="19754">MERGKNPGDKDEQQQSKSPQKSKEQQKTMPNLKIKIPAEYLSERQKKLLSQKPQSKDKPSTSSEKKDDVFKVPWIPPLRKKKASPSKLSSYIASTPSSTAVPQTVQDASLEESTGPETVGDASLEESTVQETAGDASLQESTVHETAGDASLKEPTVPETVRDTSLDDDAKNETQDQNRN</sequence>
<feature type="compositionally biased region" description="Basic and acidic residues" evidence="1">
    <location>
        <begin position="160"/>
        <end position="180"/>
    </location>
</feature>
<reference evidence="2 3" key="1">
    <citation type="submission" date="2024-04" db="EMBL/GenBank/DDBJ databases">
        <authorList>
            <person name="Rising A."/>
            <person name="Reimegard J."/>
            <person name="Sonavane S."/>
            <person name="Akerstrom W."/>
            <person name="Nylinder S."/>
            <person name="Hedman E."/>
            <person name="Kallberg Y."/>
        </authorList>
    </citation>
    <scope>NUCLEOTIDE SEQUENCE [LARGE SCALE GENOMIC DNA]</scope>
</reference>
<feature type="compositionally biased region" description="Polar residues" evidence="1">
    <location>
        <begin position="86"/>
        <end position="116"/>
    </location>
</feature>
<keyword evidence="3" id="KW-1185">Reference proteome</keyword>
<comment type="caution">
    <text evidence="2">The sequence shown here is derived from an EMBL/GenBank/DDBJ whole genome shotgun (WGS) entry which is preliminary data.</text>
</comment>
<dbReference type="EMBL" id="CAXIEN010000242">
    <property type="protein sequence ID" value="CAL1289071.1"/>
    <property type="molecule type" value="Genomic_DNA"/>
</dbReference>
<accession>A0AAV2AZN3</accession>
<protein>
    <submittedName>
        <fullName evidence="2">Uncharacterized protein</fullName>
    </submittedName>
</protein>
<dbReference type="Proteomes" id="UP001497382">
    <property type="component" value="Unassembled WGS sequence"/>
</dbReference>